<dbReference type="AlphaFoldDB" id="S6AA41"/>
<dbReference type="EMBL" id="AP013066">
    <property type="protein sequence ID" value="BAN35200.1"/>
    <property type="molecule type" value="Genomic_DNA"/>
</dbReference>
<reference evidence="1 2" key="1">
    <citation type="journal article" date="2012" name="Appl. Environ. Microbiol.">
        <title>Draft genome sequence of a psychrotolerant sulfur-oxidizing bacterium, Sulfuricella denitrificans skB26, and proteomic insights into cold adaptation.</title>
        <authorList>
            <person name="Watanabe T."/>
            <person name="Kojima H."/>
            <person name="Fukui M."/>
        </authorList>
    </citation>
    <scope>NUCLEOTIDE SEQUENCE [LARGE SCALE GENOMIC DNA]</scope>
    <source>
        <strain evidence="2">skB26</strain>
    </source>
</reference>
<sequence length="63" mass="7482">MYAHDHLPPHFHIGMNDGRECLIEIDTMQFLAGRISRRELVEALVWAQENRAVLRQKWKELNP</sequence>
<dbReference type="RefSeq" id="WP_009205846.1">
    <property type="nucleotide sequence ID" value="NC_022357.1"/>
</dbReference>
<dbReference type="STRING" id="1163617.SCD_n01374"/>
<dbReference type="Pfam" id="PF13711">
    <property type="entry name" value="DUF4160"/>
    <property type="match status" value="1"/>
</dbReference>
<name>S6AA41_SULDS</name>
<dbReference type="HOGENOM" id="CLU_162083_3_1_4"/>
<evidence type="ECO:0000313" key="1">
    <source>
        <dbReference type="EMBL" id="BAN35200.1"/>
    </source>
</evidence>
<dbReference type="eggNOG" id="ENOG5031BFE">
    <property type="taxonomic scope" value="Bacteria"/>
</dbReference>
<evidence type="ECO:0000313" key="2">
    <source>
        <dbReference type="Proteomes" id="UP000015559"/>
    </source>
</evidence>
<dbReference type="Proteomes" id="UP000015559">
    <property type="component" value="Chromosome"/>
</dbReference>
<evidence type="ECO:0008006" key="3">
    <source>
        <dbReference type="Google" id="ProtNLM"/>
    </source>
</evidence>
<proteinExistence type="predicted"/>
<dbReference type="InterPro" id="IPR025427">
    <property type="entry name" value="DUF4160"/>
</dbReference>
<organism evidence="1 2">
    <name type="scientific">Sulfuricella denitrificans (strain DSM 22764 / NBRC 105220 / skB26)</name>
    <dbReference type="NCBI Taxonomy" id="1163617"/>
    <lineage>
        <taxon>Bacteria</taxon>
        <taxon>Pseudomonadati</taxon>
        <taxon>Pseudomonadota</taxon>
        <taxon>Betaproteobacteria</taxon>
        <taxon>Nitrosomonadales</taxon>
        <taxon>Sulfuricellaceae</taxon>
        <taxon>Sulfuricella</taxon>
    </lineage>
</organism>
<keyword evidence="2" id="KW-1185">Reference proteome</keyword>
<protein>
    <recommendedName>
        <fullName evidence="3">DUF4160 domain-containing protein</fullName>
    </recommendedName>
</protein>
<dbReference type="KEGG" id="sdr:SCD_n01374"/>
<accession>S6AA41</accession>
<gene>
    <name evidence="1" type="ORF">SCD_n01374</name>
</gene>